<accession>A0A385U391</accession>
<reference evidence="1 2" key="1">
    <citation type="submission" date="2018-09" db="EMBL/GenBank/DDBJ databases">
        <title>Genome Sequence of Paenibacillus lautus Strain E7593-69, Azo Dye-Degrading Bacteria, Isolated from Commercial Tattoo Inks.</title>
        <authorList>
            <person name="Nho S.W."/>
            <person name="Kim S.-J."/>
            <person name="Kweon O."/>
            <person name="Cerniglia C.E."/>
        </authorList>
    </citation>
    <scope>NUCLEOTIDE SEQUENCE [LARGE SCALE GENOMIC DNA]</scope>
    <source>
        <strain evidence="1 2">E7593-69</strain>
        <plasmid evidence="1 2">pAZOPL1</plasmid>
    </source>
</reference>
<dbReference type="KEGG" id="plw:D5F53_32540"/>
<keyword evidence="1" id="KW-0614">Plasmid</keyword>
<gene>
    <name evidence="1" type="ORF">D5F53_32540</name>
</gene>
<sequence>MNVFQYRFNGGTLIVTNIRDDDATFMQTIEKYIDLLNQYKVYGTVEVTLENLRRRHNSKLTSIA</sequence>
<dbReference type="Proteomes" id="UP000266552">
    <property type="component" value="Plasmid pAZOPL1"/>
</dbReference>
<evidence type="ECO:0000313" key="1">
    <source>
        <dbReference type="EMBL" id="AYB48055.1"/>
    </source>
</evidence>
<evidence type="ECO:0000313" key="2">
    <source>
        <dbReference type="Proteomes" id="UP000266552"/>
    </source>
</evidence>
<dbReference type="RefSeq" id="WP_119851416.1">
    <property type="nucleotide sequence ID" value="NZ_CP032413.1"/>
</dbReference>
<name>A0A385U391_PAELA</name>
<dbReference type="AlphaFoldDB" id="A0A385U391"/>
<organism evidence="1 2">
    <name type="scientific">Paenibacillus lautus</name>
    <name type="common">Bacillus lautus</name>
    <dbReference type="NCBI Taxonomy" id="1401"/>
    <lineage>
        <taxon>Bacteria</taxon>
        <taxon>Bacillati</taxon>
        <taxon>Bacillota</taxon>
        <taxon>Bacilli</taxon>
        <taxon>Bacillales</taxon>
        <taxon>Paenibacillaceae</taxon>
        <taxon>Paenibacillus</taxon>
    </lineage>
</organism>
<geneLocation type="plasmid" evidence="1 2">
    <name>pAZOPL1</name>
</geneLocation>
<proteinExistence type="predicted"/>
<dbReference type="EMBL" id="CP032413">
    <property type="protein sequence ID" value="AYB48055.1"/>
    <property type="molecule type" value="Genomic_DNA"/>
</dbReference>
<keyword evidence="2" id="KW-1185">Reference proteome</keyword>
<protein>
    <submittedName>
        <fullName evidence="1">Uncharacterized protein</fullName>
    </submittedName>
</protein>